<accession>A0ABV0A7V8</accession>
<dbReference type="Pfam" id="PF16318">
    <property type="entry name" value="DUF4957"/>
    <property type="match status" value="1"/>
</dbReference>
<evidence type="ECO:0000313" key="4">
    <source>
        <dbReference type="Proteomes" id="UP001416393"/>
    </source>
</evidence>
<keyword evidence="4" id="KW-1185">Reference proteome</keyword>
<dbReference type="SUPFAM" id="SSF51126">
    <property type="entry name" value="Pectin lyase-like"/>
    <property type="match status" value="1"/>
</dbReference>
<evidence type="ECO:0000313" key="3">
    <source>
        <dbReference type="EMBL" id="MEN3323183.1"/>
    </source>
</evidence>
<dbReference type="EMBL" id="JAZHYP010000002">
    <property type="protein sequence ID" value="MEN3323183.1"/>
    <property type="molecule type" value="Genomic_DNA"/>
</dbReference>
<dbReference type="InterPro" id="IPR032530">
    <property type="entry name" value="DUF4957"/>
</dbReference>
<reference evidence="3 4" key="1">
    <citation type="submission" date="2024-01" db="EMBL/GenBank/DDBJ databases">
        <title>Mariniflexile litorale sp. nov., isolated from the shallow sediments of the Sea of Japan.</title>
        <authorList>
            <person name="Romanenko L."/>
            <person name="Bystritskaya E."/>
            <person name="Isaeva M."/>
        </authorList>
    </citation>
    <scope>NUCLEOTIDE SEQUENCE [LARGE SCALE GENOMIC DNA]</scope>
    <source>
        <strain evidence="3 4">KCTC 32427</strain>
    </source>
</reference>
<dbReference type="Proteomes" id="UP001416393">
    <property type="component" value="Unassembled WGS sequence"/>
</dbReference>
<protein>
    <submittedName>
        <fullName evidence="3">DUF4957 domain-containing protein</fullName>
    </submittedName>
</protein>
<gene>
    <name evidence="3" type="ORF">VP395_05555</name>
</gene>
<feature type="domain" description="DUF5123" evidence="2">
    <location>
        <begin position="406"/>
        <end position="532"/>
    </location>
</feature>
<comment type="caution">
    <text evidence="3">The sequence shown here is derived from an EMBL/GenBank/DDBJ whole genome shotgun (WGS) entry which is preliminary data.</text>
</comment>
<dbReference type="InterPro" id="IPR033427">
    <property type="entry name" value="DUF5123"/>
</dbReference>
<organism evidence="3 4">
    <name type="scientific">Mariniflexile soesokkakense</name>
    <dbReference type="NCBI Taxonomy" id="1343160"/>
    <lineage>
        <taxon>Bacteria</taxon>
        <taxon>Pseudomonadati</taxon>
        <taxon>Bacteroidota</taxon>
        <taxon>Flavobacteriia</taxon>
        <taxon>Flavobacteriales</taxon>
        <taxon>Flavobacteriaceae</taxon>
        <taxon>Mariniflexile</taxon>
    </lineage>
</organism>
<evidence type="ECO:0000259" key="1">
    <source>
        <dbReference type="Pfam" id="PF16318"/>
    </source>
</evidence>
<dbReference type="RefSeq" id="WP_346240756.1">
    <property type="nucleotide sequence ID" value="NZ_JAZHYP010000002.1"/>
</dbReference>
<feature type="domain" description="DUF4957" evidence="1">
    <location>
        <begin position="250"/>
        <end position="389"/>
    </location>
</feature>
<evidence type="ECO:0000259" key="2">
    <source>
        <dbReference type="Pfam" id="PF17161"/>
    </source>
</evidence>
<dbReference type="Pfam" id="PF17161">
    <property type="entry name" value="DUF5123"/>
    <property type="match status" value="1"/>
</dbReference>
<dbReference type="InterPro" id="IPR011050">
    <property type="entry name" value="Pectin_lyase_fold/virulence"/>
</dbReference>
<proteinExistence type="predicted"/>
<sequence>MFNACDKDDNATYEKTRLFRPVLNEPLFAEGNTIIVNMGKLKGAVGYTIEVSRDTFNTIEYTIVTDTNYVEINENTVGEELFWNTRYQVRATAHEANAEFDSRISDLGGVRTQTFPSILFSPKSYDVIDVAARVTWEPAGQVVTGMKVFASTDLRLTTPLFPETPVTPEEFAAGEAFVYGLQPETAYQIAIYSGTELRGWVNYTTKVADIDPSGPGVIDIRADESASAVSNAVSAAPNASIILVKRGVVYDLPSSALDKSITIRAAYGFGEKRAELHTTGNWNIANGATIDHIRFIDLEIKGEDNNGDYVFNPSSGNTNVNEVLFDNCEIGTLRGVMRLRGDNAIINTFEIRNSLVFDIGGYGIFTCDTDPNTPTTARVNNFKFVNSTFNKITIGIQSRTPSLSVVIESCTIANINTIFRYRGGDGNNDVANGIEIKNTIFGHKWDPTGTKTGADLAVVGTESGGLGGTNFTVQNTYTTTDFLFVAGKEIAAIPIGNAGTSQSGLWADPENNNFNIVSSSFVARSTSGDPRWRVKL</sequence>
<name>A0ABV0A7V8_9FLAO</name>